<sequence>MWRNLLCDNPLRSDLLRGNLLRSKLLHHDFKLGLSQLNLTATAIAVRRIEERTYVAAIDNAIFYATIFCTAWIFSIESDRDCSAVHRGKYICGCNSQCNLLCKAWIFSTESDRDCSVVNRGKYICGRE</sequence>
<gene>
    <name evidence="1" type="ORF">CBR_g37704</name>
</gene>
<keyword evidence="2" id="KW-1185">Reference proteome</keyword>
<comment type="caution">
    <text evidence="1">The sequence shown here is derived from an EMBL/GenBank/DDBJ whole genome shotgun (WGS) entry which is preliminary data.</text>
</comment>
<dbReference type="Gramene" id="GBG63347">
    <property type="protein sequence ID" value="GBG63347"/>
    <property type="gene ID" value="CBR_g37704"/>
</dbReference>
<dbReference type="Proteomes" id="UP000265515">
    <property type="component" value="Unassembled WGS sequence"/>
</dbReference>
<evidence type="ECO:0000313" key="1">
    <source>
        <dbReference type="EMBL" id="GBG63347.1"/>
    </source>
</evidence>
<dbReference type="AlphaFoldDB" id="A0A388JZZ1"/>
<organism evidence="1 2">
    <name type="scientific">Chara braunii</name>
    <name type="common">Braun's stonewort</name>
    <dbReference type="NCBI Taxonomy" id="69332"/>
    <lineage>
        <taxon>Eukaryota</taxon>
        <taxon>Viridiplantae</taxon>
        <taxon>Streptophyta</taxon>
        <taxon>Charophyceae</taxon>
        <taxon>Charales</taxon>
        <taxon>Characeae</taxon>
        <taxon>Chara</taxon>
    </lineage>
</organism>
<dbReference type="EMBL" id="BFEA01000038">
    <property type="protein sequence ID" value="GBG63347.1"/>
    <property type="molecule type" value="Genomic_DNA"/>
</dbReference>
<accession>A0A388JZZ1</accession>
<evidence type="ECO:0000313" key="2">
    <source>
        <dbReference type="Proteomes" id="UP000265515"/>
    </source>
</evidence>
<proteinExistence type="predicted"/>
<protein>
    <submittedName>
        <fullName evidence="1">Uncharacterized protein</fullName>
    </submittedName>
</protein>
<name>A0A388JZZ1_CHABU</name>
<reference evidence="1 2" key="1">
    <citation type="journal article" date="2018" name="Cell">
        <title>The Chara Genome: Secondary Complexity and Implications for Plant Terrestrialization.</title>
        <authorList>
            <person name="Nishiyama T."/>
            <person name="Sakayama H."/>
            <person name="Vries J.D."/>
            <person name="Buschmann H."/>
            <person name="Saint-Marcoux D."/>
            <person name="Ullrich K.K."/>
            <person name="Haas F.B."/>
            <person name="Vanderstraeten L."/>
            <person name="Becker D."/>
            <person name="Lang D."/>
            <person name="Vosolsobe S."/>
            <person name="Rombauts S."/>
            <person name="Wilhelmsson P.K.I."/>
            <person name="Janitza P."/>
            <person name="Kern R."/>
            <person name="Heyl A."/>
            <person name="Rumpler F."/>
            <person name="Villalobos L.I.A.C."/>
            <person name="Clay J.M."/>
            <person name="Skokan R."/>
            <person name="Toyoda A."/>
            <person name="Suzuki Y."/>
            <person name="Kagoshima H."/>
            <person name="Schijlen E."/>
            <person name="Tajeshwar N."/>
            <person name="Catarino B."/>
            <person name="Hetherington A.J."/>
            <person name="Saltykova A."/>
            <person name="Bonnot C."/>
            <person name="Breuninger H."/>
            <person name="Symeonidi A."/>
            <person name="Radhakrishnan G.V."/>
            <person name="Van Nieuwerburgh F."/>
            <person name="Deforce D."/>
            <person name="Chang C."/>
            <person name="Karol K.G."/>
            <person name="Hedrich R."/>
            <person name="Ulvskov P."/>
            <person name="Glockner G."/>
            <person name="Delwiche C.F."/>
            <person name="Petrasek J."/>
            <person name="Van de Peer Y."/>
            <person name="Friml J."/>
            <person name="Beilby M."/>
            <person name="Dolan L."/>
            <person name="Kohara Y."/>
            <person name="Sugano S."/>
            <person name="Fujiyama A."/>
            <person name="Delaux P.-M."/>
            <person name="Quint M."/>
            <person name="TheiBen G."/>
            <person name="Hagemann M."/>
            <person name="Harholt J."/>
            <person name="Dunand C."/>
            <person name="Zachgo S."/>
            <person name="Langdale J."/>
            <person name="Maumus F."/>
            <person name="Straeten D.V.D."/>
            <person name="Gould S.B."/>
            <person name="Rensing S.A."/>
        </authorList>
    </citation>
    <scope>NUCLEOTIDE SEQUENCE [LARGE SCALE GENOMIC DNA]</scope>
    <source>
        <strain evidence="1 2">S276</strain>
    </source>
</reference>